<dbReference type="FunFam" id="2.60.120.260:FF:000025">
    <property type="entry name" value="DNA repair protein XRCC1 isoform X1"/>
    <property type="match status" value="1"/>
</dbReference>
<dbReference type="FunFam" id="3.40.50.10190:FF:000008">
    <property type="entry name" value="X-ray repair cross complementing 1"/>
    <property type="match status" value="1"/>
</dbReference>
<feature type="compositionally biased region" description="Basic and acidic residues" evidence="6">
    <location>
        <begin position="495"/>
        <end position="506"/>
    </location>
</feature>
<sequence>MPEIRLRHVVSCSSQDSTHCAENLLKADTYRKWRAAKAGEKTISVVLQLEKEEQIHSVDIGNDGSAFVEVLVGSSAGGAGEQDYEVLLVTSSFMSPSESRSGSNPNRVRIFGPDKLVRAAAEKRWDRVKIVCSQPYSKDAPYGLSFIRFHSPPDKDEAEASSQKVTRLGQFRVKEEDESTSSLRPGALFFSRINRTPPVAASDPAGPSYAAATLQASSAASSVSPASKATGSASRAAGSTSKPQESPKGKRKLDLNQEAKKTPSKPSAQPSPPALKRPKLPAAPRTPATAPLPAPARGAAPGKPRGEGAKPRAPRAGPQELGKILQGVVVVLSGFQNPFRSELRDKALELGAKYRPDWTPDSTHLICAFANTPKYSQVLGLGGRIVRKEWVLDCHRMRRRLPSRRYLMAGPDSSSEDEGGSPGGSSGDEAPKPPRQRPQTKARPPQAAGPSLPQRPPAPEETKPASPRPQDDTDIEGEQSGQDNGAEDSGDTEDELRRVAEQKEQRQPPGQGENGEDPYAGSTDENTDNEGPPESPDLPVPELPDFFQGKHFFLYGEFPGDERRRLSRYVTAFNGELEDYMSDRVQFVITAQEWDPSFEEVSPGGAGRGDLAVLCIPSIPSSLTRPHLHPAPPSGPDGQPLPGVRPPSVDLQLQREAEATSPPAVWGGAPGLRCLLVHMHTHTGVNKGDLVWSSCPSKVSPGPQQASSFLSYVWFCFHSQVQASGLPSDFCPRVPKRTKGLFVTPSQPLTSVVAGNWESDAELLLTL</sequence>
<evidence type="ECO:0000259" key="7">
    <source>
        <dbReference type="PROSITE" id="PS50172"/>
    </source>
</evidence>
<dbReference type="GO" id="GO:0006284">
    <property type="term" value="P:base-excision repair"/>
    <property type="evidence" value="ECO:0007669"/>
    <property type="project" value="InterPro"/>
</dbReference>
<dbReference type="Proteomes" id="UP000314985">
    <property type="component" value="Chromosome 6"/>
</dbReference>
<accession>A0A4X1VXF9</accession>
<dbReference type="SUPFAM" id="SSF49785">
    <property type="entry name" value="Galactose-binding domain-like"/>
    <property type="match status" value="1"/>
</dbReference>
<keyword evidence="3" id="KW-0227">DNA damage</keyword>
<dbReference type="PANTHER" id="PTHR11370">
    <property type="entry name" value="DNA-REPAIR PROTEIN XRCC1"/>
    <property type="match status" value="1"/>
</dbReference>
<feature type="compositionally biased region" description="Basic and acidic residues" evidence="6">
    <location>
        <begin position="245"/>
        <end position="261"/>
    </location>
</feature>
<reference evidence="8" key="2">
    <citation type="submission" date="2025-08" db="UniProtKB">
        <authorList>
            <consortium name="Ensembl"/>
        </authorList>
    </citation>
    <scope>IDENTIFICATION</scope>
</reference>
<comment type="subcellular location">
    <subcellularLocation>
        <location evidence="1">Nucleus</location>
    </subcellularLocation>
</comment>
<feature type="domain" description="BRCT" evidence="7">
    <location>
        <begin position="542"/>
        <end position="593"/>
    </location>
</feature>
<reference evidence="8 9" key="1">
    <citation type="submission" date="2017-08" db="EMBL/GenBank/DDBJ databases">
        <title>USMARCv1.0.</title>
        <authorList>
            <person name="Hannum G.I."/>
            <person name="Koren S."/>
            <person name="Schroeder S.G."/>
            <person name="Chin S.C."/>
            <person name="Nonneman D.J."/>
            <person name="Becker S.A."/>
            <person name="Rosen B.D."/>
            <person name="Bickhart D.M."/>
            <person name="Putnam N.H."/>
            <person name="Green R.E."/>
            <person name="Tuggle C.K."/>
            <person name="Liu H."/>
            <person name="Rohrer G.A."/>
            <person name="Warr A."/>
            <person name="Hall R."/>
            <person name="Kim K."/>
            <person name="Hume D.A."/>
            <person name="Talbot R."/>
            <person name="Chow W."/>
            <person name="Howe K."/>
            <person name="Schwartz A.S."/>
            <person name="Watson M."/>
            <person name="Archibald A.L."/>
            <person name="Phillippy A.M."/>
            <person name="Smith T.P.L."/>
        </authorList>
    </citation>
    <scope>NUCLEOTIDE SEQUENCE [LARGE SCALE GENOMIC DNA]</scope>
</reference>
<keyword evidence="4" id="KW-0234">DNA repair</keyword>
<dbReference type="CDD" id="cd17725">
    <property type="entry name" value="BRCT_XRCC1_rpt1"/>
    <property type="match status" value="1"/>
</dbReference>
<dbReference type="InterPro" id="IPR045080">
    <property type="entry name" value="BRCT_XRCC1_rpt1"/>
</dbReference>
<keyword evidence="2" id="KW-0677">Repeat</keyword>
<organism evidence="8 9">
    <name type="scientific">Sus scrofa</name>
    <name type="common">Pig</name>
    <dbReference type="NCBI Taxonomy" id="9823"/>
    <lineage>
        <taxon>Eukaryota</taxon>
        <taxon>Metazoa</taxon>
        <taxon>Chordata</taxon>
        <taxon>Craniata</taxon>
        <taxon>Vertebrata</taxon>
        <taxon>Euteleostomi</taxon>
        <taxon>Mammalia</taxon>
        <taxon>Eutheria</taxon>
        <taxon>Laurasiatheria</taxon>
        <taxon>Artiodactyla</taxon>
        <taxon>Suina</taxon>
        <taxon>Suidae</taxon>
        <taxon>Sus</taxon>
    </lineage>
</organism>
<dbReference type="Gene3D" id="3.40.50.10190">
    <property type="entry name" value="BRCT domain"/>
    <property type="match status" value="2"/>
</dbReference>
<feature type="compositionally biased region" description="Low complexity" evidence="6">
    <location>
        <begin position="280"/>
        <end position="303"/>
    </location>
</feature>
<dbReference type="SUPFAM" id="SSF52113">
    <property type="entry name" value="BRCT domain"/>
    <property type="match status" value="2"/>
</dbReference>
<feature type="compositionally biased region" description="Pro residues" evidence="6">
    <location>
        <begin position="533"/>
        <end position="542"/>
    </location>
</feature>
<evidence type="ECO:0000313" key="9">
    <source>
        <dbReference type="Proteomes" id="UP000314985"/>
    </source>
</evidence>
<feature type="region of interest" description="Disordered" evidence="6">
    <location>
        <begin position="219"/>
        <end position="317"/>
    </location>
</feature>
<dbReference type="InterPro" id="IPR036420">
    <property type="entry name" value="BRCT_dom_sf"/>
</dbReference>
<dbReference type="Ensembl" id="ENSSSCT00070057050.1">
    <property type="protein sequence ID" value="ENSSSCP00070048487.1"/>
    <property type="gene ID" value="ENSSSCG00070028455.1"/>
</dbReference>
<feature type="region of interest" description="Disordered" evidence="6">
    <location>
        <begin position="405"/>
        <end position="544"/>
    </location>
</feature>
<dbReference type="InterPro" id="IPR001357">
    <property type="entry name" value="BRCT_dom"/>
</dbReference>
<evidence type="ECO:0000256" key="1">
    <source>
        <dbReference type="ARBA" id="ARBA00004123"/>
    </source>
</evidence>
<evidence type="ECO:0000313" key="8">
    <source>
        <dbReference type="Ensembl" id="ENSSSCP00070048487.1"/>
    </source>
</evidence>
<dbReference type="GO" id="GO:0006303">
    <property type="term" value="P:double-strand break repair via nonhomologous end joining"/>
    <property type="evidence" value="ECO:0007669"/>
    <property type="project" value="InterPro"/>
</dbReference>
<dbReference type="Pfam" id="PF00533">
    <property type="entry name" value="BRCT"/>
    <property type="match status" value="2"/>
</dbReference>
<dbReference type="GO" id="GO:0005634">
    <property type="term" value="C:nucleus"/>
    <property type="evidence" value="ECO:0007669"/>
    <property type="project" value="UniProtKB-SubCell"/>
</dbReference>
<dbReference type="GO" id="GO:0003684">
    <property type="term" value="F:damaged DNA binding"/>
    <property type="evidence" value="ECO:0007669"/>
    <property type="project" value="InterPro"/>
</dbReference>
<dbReference type="AlphaFoldDB" id="A0A4X1VXF9"/>
<evidence type="ECO:0000256" key="3">
    <source>
        <dbReference type="ARBA" id="ARBA00022763"/>
    </source>
</evidence>
<feature type="compositionally biased region" description="Acidic residues" evidence="6">
    <location>
        <begin position="485"/>
        <end position="494"/>
    </location>
</feature>
<evidence type="ECO:0000256" key="4">
    <source>
        <dbReference type="ARBA" id="ARBA00023204"/>
    </source>
</evidence>
<dbReference type="GO" id="GO:0000012">
    <property type="term" value="P:single strand break repair"/>
    <property type="evidence" value="ECO:0007669"/>
    <property type="project" value="InterPro"/>
</dbReference>
<keyword evidence="5" id="KW-0539">Nucleus</keyword>
<evidence type="ECO:0000256" key="2">
    <source>
        <dbReference type="ARBA" id="ARBA00022737"/>
    </source>
</evidence>
<dbReference type="SMART" id="SM00292">
    <property type="entry name" value="BRCT"/>
    <property type="match status" value="1"/>
</dbReference>
<dbReference type="InterPro" id="IPR008979">
    <property type="entry name" value="Galactose-bd-like_sf"/>
</dbReference>
<dbReference type="InterPro" id="IPR002706">
    <property type="entry name" value="Xrcc1_N"/>
</dbReference>
<feature type="region of interest" description="Disordered" evidence="6">
    <location>
        <begin position="624"/>
        <end position="647"/>
    </location>
</feature>
<dbReference type="PROSITE" id="PS50172">
    <property type="entry name" value="BRCT"/>
    <property type="match status" value="2"/>
</dbReference>
<evidence type="ECO:0000256" key="6">
    <source>
        <dbReference type="SAM" id="MobiDB-lite"/>
    </source>
</evidence>
<feature type="compositionally biased region" description="Low complexity" evidence="6">
    <location>
        <begin position="219"/>
        <end position="242"/>
    </location>
</feature>
<evidence type="ECO:0000256" key="5">
    <source>
        <dbReference type="ARBA" id="ARBA00023242"/>
    </source>
</evidence>
<protein>
    <recommendedName>
        <fullName evidence="7">BRCT domain-containing protein</fullName>
    </recommendedName>
</protein>
<name>A0A4X1VXF9_PIG</name>
<dbReference type="Gene3D" id="2.60.120.260">
    <property type="entry name" value="Galactose-binding domain-like"/>
    <property type="match status" value="1"/>
</dbReference>
<proteinExistence type="predicted"/>
<dbReference type="PANTHER" id="PTHR11370:SF5">
    <property type="entry name" value="DNA REPAIR PROTEIN XRCC1"/>
    <property type="match status" value="1"/>
</dbReference>
<dbReference type="Pfam" id="PF01834">
    <property type="entry name" value="XRCC1_N"/>
    <property type="match status" value="1"/>
</dbReference>
<feature type="domain" description="BRCT" evidence="7">
    <location>
        <begin position="320"/>
        <end position="408"/>
    </location>
</feature>